<dbReference type="EMBL" id="LT607412">
    <property type="protein sequence ID" value="SCE88571.1"/>
    <property type="molecule type" value="Genomic_DNA"/>
</dbReference>
<dbReference type="AlphaFoldDB" id="A0A1C4VXQ1"/>
<dbReference type="RefSeq" id="WP_089018571.1">
    <property type="nucleotide sequence ID" value="NZ_LT607412.1"/>
</dbReference>
<sequence length="152" mass="15580">MTTRRPVRRSRTPVVLAVVLGLALVGVVVAIEVGTRRMAADSRAEEAGAEAAVTRDAQAYAAEVVATGDPAPTDDRLAAVADGTGVQVREVRRRPDLSVIVYGTARFGTMFGAGNVAACHRVTFHALGTAAAGSVVERLSDCPSAAPGPTPS</sequence>
<gene>
    <name evidence="1" type="ORF">GA0070607_2805</name>
</gene>
<evidence type="ECO:0000313" key="2">
    <source>
        <dbReference type="Proteomes" id="UP000198243"/>
    </source>
</evidence>
<dbReference type="Proteomes" id="UP000198243">
    <property type="component" value="Chromosome I"/>
</dbReference>
<accession>A0A1C4VXQ1</accession>
<keyword evidence="2" id="KW-1185">Reference proteome</keyword>
<protein>
    <recommendedName>
        <fullName evidence="3">Flp pilus-assembly TadE/G-like</fullName>
    </recommendedName>
</protein>
<name>A0A1C4VXQ1_9ACTN</name>
<proteinExistence type="predicted"/>
<reference evidence="2" key="1">
    <citation type="submission" date="2016-06" db="EMBL/GenBank/DDBJ databases">
        <authorList>
            <person name="Varghese N."/>
            <person name="Submissions Spin"/>
        </authorList>
    </citation>
    <scope>NUCLEOTIDE SEQUENCE [LARGE SCALE GENOMIC DNA]</scope>
    <source>
        <strain evidence="2">DSM 44875</strain>
    </source>
</reference>
<evidence type="ECO:0008006" key="3">
    <source>
        <dbReference type="Google" id="ProtNLM"/>
    </source>
</evidence>
<dbReference type="OrthoDB" id="9877378at2"/>
<organism evidence="1 2">
    <name type="scientific">Micromonospora coriariae</name>
    <dbReference type="NCBI Taxonomy" id="285665"/>
    <lineage>
        <taxon>Bacteria</taxon>
        <taxon>Bacillati</taxon>
        <taxon>Actinomycetota</taxon>
        <taxon>Actinomycetes</taxon>
        <taxon>Micromonosporales</taxon>
        <taxon>Micromonosporaceae</taxon>
        <taxon>Micromonospora</taxon>
    </lineage>
</organism>
<evidence type="ECO:0000313" key="1">
    <source>
        <dbReference type="EMBL" id="SCE88571.1"/>
    </source>
</evidence>